<accession>A0A117SX66</accession>
<comment type="caution">
    <text evidence="3">The sequence shown here is derived from an EMBL/GenBank/DDBJ whole genome shotgun (WGS) entry which is preliminary data.</text>
</comment>
<gene>
    <name evidence="3" type="ORF">ATW55_04790</name>
</gene>
<dbReference type="InterPro" id="IPR050563">
    <property type="entry name" value="4-hydroxybenzoyl-CoA_TE"/>
</dbReference>
<comment type="similarity">
    <text evidence="1">Belongs to the 4-hydroxybenzoyl-CoA thioesterase family.</text>
</comment>
<dbReference type="CDD" id="cd00586">
    <property type="entry name" value="4HBT"/>
    <property type="match status" value="1"/>
</dbReference>
<keyword evidence="4" id="KW-1185">Reference proteome</keyword>
<dbReference type="NCBIfam" id="TIGR00051">
    <property type="entry name" value="YbgC/FadM family acyl-CoA thioesterase"/>
    <property type="match status" value="1"/>
</dbReference>
<dbReference type="PANTHER" id="PTHR31793">
    <property type="entry name" value="4-HYDROXYBENZOYL-COA THIOESTERASE FAMILY MEMBER"/>
    <property type="match status" value="1"/>
</dbReference>
<evidence type="ECO:0000313" key="4">
    <source>
        <dbReference type="Proteomes" id="UP000053557"/>
    </source>
</evidence>
<name>A0A117SX66_9BACL</name>
<organism evidence="3 4">
    <name type="scientific">Ferroacidibacillus organovorans</name>
    <dbReference type="NCBI Taxonomy" id="1765683"/>
    <lineage>
        <taxon>Bacteria</taxon>
        <taxon>Bacillati</taxon>
        <taxon>Bacillota</taxon>
        <taxon>Bacilli</taxon>
        <taxon>Bacillales</taxon>
        <taxon>Alicyclobacillaceae</taxon>
        <taxon>Ferroacidibacillus</taxon>
    </lineage>
</organism>
<dbReference type="AlphaFoldDB" id="A0A117SX66"/>
<evidence type="ECO:0000256" key="1">
    <source>
        <dbReference type="ARBA" id="ARBA00005953"/>
    </source>
</evidence>
<dbReference type="InterPro" id="IPR006684">
    <property type="entry name" value="YbgC/YbaW"/>
</dbReference>
<dbReference type="PANTHER" id="PTHR31793:SF27">
    <property type="entry name" value="NOVEL THIOESTERASE SUPERFAMILY DOMAIN AND SAPOSIN A-TYPE DOMAIN CONTAINING PROTEIN (0610012H03RIK)"/>
    <property type="match status" value="1"/>
</dbReference>
<dbReference type="PIRSF" id="PIRSF003230">
    <property type="entry name" value="YbgC"/>
    <property type="match status" value="1"/>
</dbReference>
<evidence type="ECO:0000256" key="2">
    <source>
        <dbReference type="ARBA" id="ARBA00022801"/>
    </source>
</evidence>
<keyword evidence="2" id="KW-0378">Hydrolase</keyword>
<reference evidence="3 4" key="1">
    <citation type="submission" date="2015-12" db="EMBL/GenBank/DDBJ databases">
        <title>Draft genome sequence of Acidibacillus ferrooxidans ITV001, isolated from a chalcopyrite acid mine drainage site in Brazil.</title>
        <authorList>
            <person name="Dall'Agnol H."/>
            <person name="Nancucheo I."/>
            <person name="Johnson B."/>
            <person name="Oliveira R."/>
            <person name="Leite L."/>
            <person name="Pylro V."/>
            <person name="Nunes G.L."/>
            <person name="Tzotzos G."/>
            <person name="Fernandes G.R."/>
            <person name="Dutra J."/>
            <person name="Orellana S.C."/>
            <person name="Oliveira G."/>
        </authorList>
    </citation>
    <scope>NUCLEOTIDE SEQUENCE [LARGE SCALE GENOMIC DNA]</scope>
    <source>
        <strain evidence="4">ITV01</strain>
    </source>
</reference>
<dbReference type="SUPFAM" id="SSF54637">
    <property type="entry name" value="Thioesterase/thiol ester dehydrase-isomerase"/>
    <property type="match status" value="1"/>
</dbReference>
<dbReference type="OrthoDB" id="9801517at2"/>
<sequence length="134" mass="15245">MNESRITLVVRSTEIDINGHVNNAKYLEYLEWGREDFYERAMLDYETLFQLGVITVSANISINYRREAKQNDVLTVITRPGQLGNKSFVFHQTILREADDTLIADASVTLVTVDTKTRKSTPLPARLRAVLQGD</sequence>
<dbReference type="Proteomes" id="UP000053557">
    <property type="component" value="Unassembled WGS sequence"/>
</dbReference>
<dbReference type="InterPro" id="IPR029069">
    <property type="entry name" value="HotDog_dom_sf"/>
</dbReference>
<dbReference type="Pfam" id="PF13279">
    <property type="entry name" value="4HBT_2"/>
    <property type="match status" value="1"/>
</dbReference>
<dbReference type="Gene3D" id="3.10.129.10">
    <property type="entry name" value="Hotdog Thioesterase"/>
    <property type="match status" value="1"/>
</dbReference>
<evidence type="ECO:0000313" key="3">
    <source>
        <dbReference type="EMBL" id="KUO94955.1"/>
    </source>
</evidence>
<dbReference type="GO" id="GO:0047617">
    <property type="term" value="F:fatty acyl-CoA hydrolase activity"/>
    <property type="evidence" value="ECO:0007669"/>
    <property type="project" value="TreeGrafter"/>
</dbReference>
<dbReference type="EMBL" id="LPVJ01000061">
    <property type="protein sequence ID" value="KUO94955.1"/>
    <property type="molecule type" value="Genomic_DNA"/>
</dbReference>
<protein>
    <submittedName>
        <fullName evidence="3">Thioesterase</fullName>
    </submittedName>
</protein>
<proteinExistence type="inferred from homology"/>
<dbReference type="RefSeq" id="WP_067718739.1">
    <property type="nucleotide sequence ID" value="NZ_LPVJ01000061.1"/>
</dbReference>